<evidence type="ECO:0000259" key="8">
    <source>
        <dbReference type="PROSITE" id="PS50888"/>
    </source>
</evidence>
<feature type="coiled-coil region" evidence="6">
    <location>
        <begin position="75"/>
        <end position="137"/>
    </location>
</feature>
<feature type="domain" description="BHLH" evidence="8">
    <location>
        <begin position="33"/>
        <end position="85"/>
    </location>
</feature>
<evidence type="ECO:0000313" key="9">
    <source>
        <dbReference type="EMBL" id="KAK6153399.1"/>
    </source>
</evidence>
<gene>
    <name evidence="9" type="ORF">DH2020_013038</name>
</gene>
<dbReference type="InterPro" id="IPR057075">
    <property type="entry name" value="bHLH_IRO3"/>
</dbReference>
<dbReference type="PROSITE" id="PS50888">
    <property type="entry name" value="BHLH"/>
    <property type="match status" value="1"/>
</dbReference>
<keyword evidence="6" id="KW-0175">Coiled coil</keyword>
<dbReference type="PANTHER" id="PTHR47075:SF10">
    <property type="entry name" value="TRANSCRIPTION FACTOR BHLH47-LIKE"/>
    <property type="match status" value="1"/>
</dbReference>
<evidence type="ECO:0000256" key="6">
    <source>
        <dbReference type="SAM" id="Coils"/>
    </source>
</evidence>
<evidence type="ECO:0000256" key="5">
    <source>
        <dbReference type="ARBA" id="ARBA00023242"/>
    </source>
</evidence>
<evidence type="ECO:0000256" key="3">
    <source>
        <dbReference type="ARBA" id="ARBA00023125"/>
    </source>
</evidence>
<evidence type="ECO:0000256" key="1">
    <source>
        <dbReference type="ARBA" id="ARBA00004123"/>
    </source>
</evidence>
<reference evidence="9 10" key="1">
    <citation type="journal article" date="2021" name="Comput. Struct. Biotechnol. J.">
        <title>De novo genome assembly of the potent medicinal plant Rehmannia glutinosa using nanopore technology.</title>
        <authorList>
            <person name="Ma L."/>
            <person name="Dong C."/>
            <person name="Song C."/>
            <person name="Wang X."/>
            <person name="Zheng X."/>
            <person name="Niu Y."/>
            <person name="Chen S."/>
            <person name="Feng W."/>
        </authorList>
    </citation>
    <scope>NUCLEOTIDE SEQUENCE [LARGE SCALE GENOMIC DNA]</scope>
    <source>
        <strain evidence="9">DH-2019</strain>
    </source>
</reference>
<keyword evidence="4" id="KW-0804">Transcription</keyword>
<evidence type="ECO:0000256" key="7">
    <source>
        <dbReference type="SAM" id="MobiDB-lite"/>
    </source>
</evidence>
<keyword evidence="3" id="KW-0238">DNA-binding</keyword>
<feature type="compositionally biased region" description="Polar residues" evidence="7">
    <location>
        <begin position="218"/>
        <end position="228"/>
    </location>
</feature>
<dbReference type="EMBL" id="JABTTQ020000006">
    <property type="protein sequence ID" value="KAK6153399.1"/>
    <property type="molecule type" value="Genomic_DNA"/>
</dbReference>
<evidence type="ECO:0000256" key="4">
    <source>
        <dbReference type="ARBA" id="ARBA00023163"/>
    </source>
</evidence>
<dbReference type="Proteomes" id="UP001318860">
    <property type="component" value="Unassembled WGS sequence"/>
</dbReference>
<dbReference type="SUPFAM" id="SSF47459">
    <property type="entry name" value="HLH, helix-loop-helix DNA-binding domain"/>
    <property type="match status" value="1"/>
</dbReference>
<keyword evidence="5" id="KW-0539">Nucleus</keyword>
<keyword evidence="2" id="KW-0805">Transcription regulation</keyword>
<name>A0ABR0X1U4_REHGL</name>
<organism evidence="9 10">
    <name type="scientific">Rehmannia glutinosa</name>
    <name type="common">Chinese foxglove</name>
    <dbReference type="NCBI Taxonomy" id="99300"/>
    <lineage>
        <taxon>Eukaryota</taxon>
        <taxon>Viridiplantae</taxon>
        <taxon>Streptophyta</taxon>
        <taxon>Embryophyta</taxon>
        <taxon>Tracheophyta</taxon>
        <taxon>Spermatophyta</taxon>
        <taxon>Magnoliopsida</taxon>
        <taxon>eudicotyledons</taxon>
        <taxon>Gunneridae</taxon>
        <taxon>Pentapetalae</taxon>
        <taxon>asterids</taxon>
        <taxon>lamiids</taxon>
        <taxon>Lamiales</taxon>
        <taxon>Orobanchaceae</taxon>
        <taxon>Rehmannieae</taxon>
        <taxon>Rehmannia</taxon>
    </lineage>
</organism>
<protein>
    <recommendedName>
        <fullName evidence="8">BHLH domain-containing protein</fullName>
    </recommendedName>
</protein>
<feature type="region of interest" description="Disordered" evidence="7">
    <location>
        <begin position="209"/>
        <end position="235"/>
    </location>
</feature>
<keyword evidence="10" id="KW-1185">Reference proteome</keyword>
<sequence>MHSDIVLKVKSKMAMETTTTRDHTNKKNHGKIPKRIHKAEREKMKREQLNELFLALANSLGIKLSDQNNGKASVLSEATRMVKDMLDQIECLKKENAALLTESQYVTVEKNELKDENSALETEIGKLQTEIKSMVSELQLDLNIVPPECPNQEMGSHCNDGSLMLPPKQHGQLQGQIVSHLHLASCSNIQAYPEVIADQLESRHFSVVSKPNPRYPTPTDTWPSQVLTKQPELGK</sequence>
<dbReference type="Gene3D" id="4.10.280.10">
    <property type="entry name" value="Helix-loop-helix DNA-binding domain"/>
    <property type="match status" value="1"/>
</dbReference>
<evidence type="ECO:0000256" key="2">
    <source>
        <dbReference type="ARBA" id="ARBA00023015"/>
    </source>
</evidence>
<proteinExistence type="predicted"/>
<comment type="caution">
    <text evidence="9">The sequence shown here is derived from an EMBL/GenBank/DDBJ whole genome shotgun (WGS) entry which is preliminary data.</text>
</comment>
<dbReference type="InterPro" id="IPR036638">
    <property type="entry name" value="HLH_DNA-bd_sf"/>
</dbReference>
<dbReference type="InterPro" id="IPR011598">
    <property type="entry name" value="bHLH_dom"/>
</dbReference>
<comment type="subcellular location">
    <subcellularLocation>
        <location evidence="1">Nucleus</location>
    </subcellularLocation>
</comment>
<dbReference type="Pfam" id="PF23177">
    <property type="entry name" value="bHLH_IRO3"/>
    <property type="match status" value="1"/>
</dbReference>
<evidence type="ECO:0000313" key="10">
    <source>
        <dbReference type="Proteomes" id="UP001318860"/>
    </source>
</evidence>
<accession>A0ABR0X1U4</accession>
<dbReference type="PANTHER" id="PTHR47075">
    <property type="entry name" value="TRANSCRIPTION FACTOR BHLH47"/>
    <property type="match status" value="1"/>
</dbReference>